<dbReference type="EMBL" id="AGWX01000001">
    <property type="protein sequence ID" value="EKS41134.1"/>
    <property type="molecule type" value="Genomic_DNA"/>
</dbReference>
<feature type="transmembrane region" description="Helical" evidence="1">
    <location>
        <begin position="105"/>
        <end position="128"/>
    </location>
</feature>
<sequence>MAGPNDKSRADSPLHPFFVGLGGALLMAALFTDYMYTSNSLMQWANFSVWLITGGLVLALIATIFLVIDFALGRAGPIRWFDFGLVGAAAILSLVNVFVHTRDAWTSVVPTGITLSTIVTILLLAAGLRGWRVTAVKTAG</sequence>
<protein>
    <recommendedName>
        <fullName evidence="2">DUF2231 domain-containing protein</fullName>
    </recommendedName>
</protein>
<evidence type="ECO:0000256" key="1">
    <source>
        <dbReference type="SAM" id="Phobius"/>
    </source>
</evidence>
<feature type="transmembrane region" description="Helical" evidence="1">
    <location>
        <begin position="17"/>
        <end position="36"/>
    </location>
</feature>
<dbReference type="AlphaFoldDB" id="K8PK18"/>
<dbReference type="eggNOG" id="COG4244">
    <property type="taxonomic scope" value="Bacteria"/>
</dbReference>
<name>K8PK18_9BRAD</name>
<feature type="transmembrane region" description="Helical" evidence="1">
    <location>
        <begin position="80"/>
        <end position="99"/>
    </location>
</feature>
<dbReference type="RefSeq" id="WP_006018928.1">
    <property type="nucleotide sequence ID" value="NZ_KB375282.1"/>
</dbReference>
<dbReference type="InterPro" id="IPR019251">
    <property type="entry name" value="DUF2231_TM"/>
</dbReference>
<feature type="domain" description="DUF2231" evidence="2">
    <location>
        <begin position="12"/>
        <end position="135"/>
    </location>
</feature>
<dbReference type="HOGENOM" id="CLU_107155_2_0_5"/>
<dbReference type="Pfam" id="PF09990">
    <property type="entry name" value="DUF2231"/>
    <property type="match status" value="1"/>
</dbReference>
<keyword evidence="1" id="KW-1133">Transmembrane helix</keyword>
<dbReference type="PATRIC" id="fig|883078.3.peg.232"/>
<keyword evidence="1" id="KW-0812">Transmembrane</keyword>
<dbReference type="Proteomes" id="UP000001096">
    <property type="component" value="Unassembled WGS sequence"/>
</dbReference>
<evidence type="ECO:0000259" key="2">
    <source>
        <dbReference type="Pfam" id="PF09990"/>
    </source>
</evidence>
<reference evidence="3 4" key="1">
    <citation type="submission" date="2012-04" db="EMBL/GenBank/DDBJ databases">
        <title>The Genome Sequence of Afipia broomeae ATCC 49717.</title>
        <authorList>
            <consortium name="The Broad Institute Genome Sequencing Platform"/>
            <person name="Earl A."/>
            <person name="Ward D."/>
            <person name="Feldgarden M."/>
            <person name="Gevers D."/>
            <person name="Huys G."/>
            <person name="Walker B."/>
            <person name="Young S.K."/>
            <person name="Zeng Q."/>
            <person name="Gargeya S."/>
            <person name="Fitzgerald M."/>
            <person name="Haas B."/>
            <person name="Abouelleil A."/>
            <person name="Alvarado L."/>
            <person name="Arachchi H.M."/>
            <person name="Berlin A."/>
            <person name="Chapman S.B."/>
            <person name="Goldberg J."/>
            <person name="Griggs A."/>
            <person name="Gujja S."/>
            <person name="Hansen M."/>
            <person name="Howarth C."/>
            <person name="Imamovic A."/>
            <person name="Larimer J."/>
            <person name="McCowen C."/>
            <person name="Montmayeur A."/>
            <person name="Murphy C."/>
            <person name="Neiman D."/>
            <person name="Pearson M."/>
            <person name="Priest M."/>
            <person name="Roberts A."/>
            <person name="Saif S."/>
            <person name="Shea T."/>
            <person name="Sisk P."/>
            <person name="Sykes S."/>
            <person name="Wortman J."/>
            <person name="Nusbaum C."/>
            <person name="Birren B."/>
        </authorList>
    </citation>
    <scope>NUCLEOTIDE SEQUENCE [LARGE SCALE GENOMIC DNA]</scope>
    <source>
        <strain evidence="3 4">ATCC 49717</strain>
    </source>
</reference>
<evidence type="ECO:0000313" key="4">
    <source>
        <dbReference type="Proteomes" id="UP000001096"/>
    </source>
</evidence>
<evidence type="ECO:0000313" key="3">
    <source>
        <dbReference type="EMBL" id="EKS41134.1"/>
    </source>
</evidence>
<comment type="caution">
    <text evidence="3">The sequence shown here is derived from an EMBL/GenBank/DDBJ whole genome shotgun (WGS) entry which is preliminary data.</text>
</comment>
<proteinExistence type="predicted"/>
<gene>
    <name evidence="3" type="ORF">HMPREF9695_00226</name>
</gene>
<accession>K8PK18</accession>
<feature type="transmembrane region" description="Helical" evidence="1">
    <location>
        <begin position="48"/>
        <end position="68"/>
    </location>
</feature>
<keyword evidence="4" id="KW-1185">Reference proteome</keyword>
<keyword evidence="1" id="KW-0472">Membrane</keyword>
<organism evidence="3 4">
    <name type="scientific">Afipia broomeae ATCC 49717</name>
    <dbReference type="NCBI Taxonomy" id="883078"/>
    <lineage>
        <taxon>Bacteria</taxon>
        <taxon>Pseudomonadati</taxon>
        <taxon>Pseudomonadota</taxon>
        <taxon>Alphaproteobacteria</taxon>
        <taxon>Hyphomicrobiales</taxon>
        <taxon>Nitrobacteraceae</taxon>
        <taxon>Afipia</taxon>
    </lineage>
</organism>